<feature type="domain" description="RNase H type-1" evidence="2">
    <location>
        <begin position="113"/>
        <end position="234"/>
    </location>
</feature>
<dbReference type="InterPro" id="IPR002156">
    <property type="entry name" value="RNaseH_domain"/>
</dbReference>
<feature type="domain" description="Reverse transcriptase" evidence="1">
    <location>
        <begin position="8"/>
        <end position="88"/>
    </location>
</feature>
<gene>
    <name evidence="3" type="ORF">Ddye_009821</name>
</gene>
<dbReference type="EMBL" id="JANJYI010000003">
    <property type="protein sequence ID" value="KAK2656769.1"/>
    <property type="molecule type" value="Genomic_DNA"/>
</dbReference>
<dbReference type="Pfam" id="PF00078">
    <property type="entry name" value="RVT_1"/>
    <property type="match status" value="1"/>
</dbReference>
<evidence type="ECO:0000313" key="3">
    <source>
        <dbReference type="EMBL" id="KAK2656769.1"/>
    </source>
</evidence>
<protein>
    <recommendedName>
        <fullName evidence="5">Reverse transcriptase</fullName>
    </recommendedName>
</protein>
<proteinExistence type="predicted"/>
<dbReference type="PANTHER" id="PTHR47074">
    <property type="entry name" value="BNAC02G40300D PROTEIN"/>
    <property type="match status" value="1"/>
</dbReference>
<dbReference type="PANTHER" id="PTHR47074:SF48">
    <property type="entry name" value="POLYNUCLEOTIDYL TRANSFERASE, RIBONUCLEASE H-LIKE SUPERFAMILY PROTEIN"/>
    <property type="match status" value="1"/>
</dbReference>
<dbReference type="InterPro" id="IPR012337">
    <property type="entry name" value="RNaseH-like_sf"/>
</dbReference>
<evidence type="ECO:0000259" key="1">
    <source>
        <dbReference type="Pfam" id="PF00078"/>
    </source>
</evidence>
<dbReference type="Gene3D" id="3.30.420.10">
    <property type="entry name" value="Ribonuclease H-like superfamily/Ribonuclease H"/>
    <property type="match status" value="1"/>
</dbReference>
<dbReference type="InterPro" id="IPR036397">
    <property type="entry name" value="RNaseH_sf"/>
</dbReference>
<dbReference type="Proteomes" id="UP001280121">
    <property type="component" value="Unassembled WGS sequence"/>
</dbReference>
<dbReference type="GO" id="GO:0004523">
    <property type="term" value="F:RNA-DNA hybrid ribonuclease activity"/>
    <property type="evidence" value="ECO:0007669"/>
    <property type="project" value="InterPro"/>
</dbReference>
<dbReference type="AlphaFoldDB" id="A0AAE0CMR1"/>
<accession>A0AAE0CMR1</accession>
<sequence>MTEFCSNSLCNVVYKCIAKTLANRLRKVLHCVIADTQSAFIPSRCITNNAMVGFECMHALRRKVFGKWSSYMSLKLDMSKAYNRVEWSLVKGMMEAYGIFGASPPPVGYFKINTDAALSFSDKIPGVGVVIQDSGGLVMACLCGNARGFYEPQIAEAKAILRGFRLALETGLYTAILESDALSVVNLIKAKEIPSSDVSVVIHDILDLFENVGVFSCDFAPRLANKVAHGLAKIALRSRDEFVWMEDCPLVVESLVLGDTPRHM</sequence>
<evidence type="ECO:0000259" key="2">
    <source>
        <dbReference type="Pfam" id="PF13456"/>
    </source>
</evidence>
<evidence type="ECO:0000313" key="4">
    <source>
        <dbReference type="Proteomes" id="UP001280121"/>
    </source>
</evidence>
<dbReference type="InterPro" id="IPR052929">
    <property type="entry name" value="RNase_H-like_EbsB-rel"/>
</dbReference>
<dbReference type="SUPFAM" id="SSF53098">
    <property type="entry name" value="Ribonuclease H-like"/>
    <property type="match status" value="1"/>
</dbReference>
<reference evidence="3" key="1">
    <citation type="journal article" date="2023" name="Plant J.">
        <title>Genome sequences and population genomics provide insights into the demographic history, inbreeding, and mutation load of two 'living fossil' tree species of Dipteronia.</title>
        <authorList>
            <person name="Feng Y."/>
            <person name="Comes H.P."/>
            <person name="Chen J."/>
            <person name="Zhu S."/>
            <person name="Lu R."/>
            <person name="Zhang X."/>
            <person name="Li P."/>
            <person name="Qiu J."/>
            <person name="Olsen K.M."/>
            <person name="Qiu Y."/>
        </authorList>
    </citation>
    <scope>NUCLEOTIDE SEQUENCE</scope>
    <source>
        <strain evidence="3">KIB01</strain>
    </source>
</reference>
<dbReference type="InterPro" id="IPR000477">
    <property type="entry name" value="RT_dom"/>
</dbReference>
<comment type="caution">
    <text evidence="3">The sequence shown here is derived from an EMBL/GenBank/DDBJ whole genome shotgun (WGS) entry which is preliminary data.</text>
</comment>
<dbReference type="GO" id="GO:0003676">
    <property type="term" value="F:nucleic acid binding"/>
    <property type="evidence" value="ECO:0007669"/>
    <property type="project" value="InterPro"/>
</dbReference>
<dbReference type="InterPro" id="IPR044730">
    <property type="entry name" value="RNase_H-like_dom_plant"/>
</dbReference>
<evidence type="ECO:0008006" key="5">
    <source>
        <dbReference type="Google" id="ProtNLM"/>
    </source>
</evidence>
<name>A0AAE0CMR1_9ROSI</name>
<organism evidence="3 4">
    <name type="scientific">Dipteronia dyeriana</name>
    <dbReference type="NCBI Taxonomy" id="168575"/>
    <lineage>
        <taxon>Eukaryota</taxon>
        <taxon>Viridiplantae</taxon>
        <taxon>Streptophyta</taxon>
        <taxon>Embryophyta</taxon>
        <taxon>Tracheophyta</taxon>
        <taxon>Spermatophyta</taxon>
        <taxon>Magnoliopsida</taxon>
        <taxon>eudicotyledons</taxon>
        <taxon>Gunneridae</taxon>
        <taxon>Pentapetalae</taxon>
        <taxon>rosids</taxon>
        <taxon>malvids</taxon>
        <taxon>Sapindales</taxon>
        <taxon>Sapindaceae</taxon>
        <taxon>Hippocastanoideae</taxon>
        <taxon>Acereae</taxon>
        <taxon>Dipteronia</taxon>
    </lineage>
</organism>
<dbReference type="Pfam" id="PF13456">
    <property type="entry name" value="RVT_3"/>
    <property type="match status" value="1"/>
</dbReference>
<dbReference type="CDD" id="cd06222">
    <property type="entry name" value="RNase_H_like"/>
    <property type="match status" value="1"/>
</dbReference>
<keyword evidence="4" id="KW-1185">Reference proteome</keyword>